<feature type="domain" description="YCII-related" evidence="2">
    <location>
        <begin position="1"/>
        <end position="111"/>
    </location>
</feature>
<evidence type="ECO:0000256" key="1">
    <source>
        <dbReference type="ARBA" id="ARBA00007689"/>
    </source>
</evidence>
<dbReference type="PANTHER" id="PTHR35174">
    <property type="entry name" value="BLL7171 PROTEIN-RELATED"/>
    <property type="match status" value="1"/>
</dbReference>
<dbReference type="InterPro" id="IPR011008">
    <property type="entry name" value="Dimeric_a/b-barrel"/>
</dbReference>
<evidence type="ECO:0000259" key="2">
    <source>
        <dbReference type="Pfam" id="PF03795"/>
    </source>
</evidence>
<gene>
    <name evidence="3" type="ORF">SAMN04487974_11312</name>
</gene>
<evidence type="ECO:0000313" key="3">
    <source>
        <dbReference type="EMBL" id="SDG93389.1"/>
    </source>
</evidence>
<dbReference type="STRING" id="440168.SAMN04487974_11312"/>
<proteinExistence type="inferred from homology"/>
<sequence length="119" mass="13602">MRYMMLYYLDESKFAVMEPKKREGYINQMLDFDDELRASGHFVMAEALKQPGEAVTVRRWDGVSTTDGPFMETKEHLSGFCLIEARDLNEALAIAARVPLADTGSIEVRPLEVLERIEE</sequence>
<dbReference type="InterPro" id="IPR005545">
    <property type="entry name" value="YCII"/>
</dbReference>
<dbReference type="RefSeq" id="WP_090597726.1">
    <property type="nucleotide sequence ID" value="NZ_FNCS01000013.1"/>
</dbReference>
<dbReference type="EMBL" id="FNCS01000013">
    <property type="protein sequence ID" value="SDG93389.1"/>
    <property type="molecule type" value="Genomic_DNA"/>
</dbReference>
<dbReference type="PANTHER" id="PTHR35174:SF3">
    <property type="entry name" value="BLL7171 PROTEIN"/>
    <property type="match status" value="1"/>
</dbReference>
<dbReference type="Pfam" id="PF03795">
    <property type="entry name" value="YCII"/>
    <property type="match status" value="1"/>
</dbReference>
<dbReference type="SUPFAM" id="SSF54909">
    <property type="entry name" value="Dimeric alpha+beta barrel"/>
    <property type="match status" value="1"/>
</dbReference>
<accession>A0A1G7YAN1</accession>
<dbReference type="Gene3D" id="3.30.70.1060">
    <property type="entry name" value="Dimeric alpha+beta barrel"/>
    <property type="match status" value="1"/>
</dbReference>
<name>A0A1G7YAN1_9HYPH</name>
<evidence type="ECO:0000313" key="4">
    <source>
        <dbReference type="Proteomes" id="UP000199495"/>
    </source>
</evidence>
<reference evidence="3 4" key="1">
    <citation type="submission" date="2016-10" db="EMBL/GenBank/DDBJ databases">
        <authorList>
            <person name="de Groot N.N."/>
        </authorList>
    </citation>
    <scope>NUCLEOTIDE SEQUENCE [LARGE SCALE GENOMIC DNA]</scope>
    <source>
        <strain evidence="3 4">CGMCC 1.10267</strain>
    </source>
</reference>
<organism evidence="3 4">
    <name type="scientific">Pelagibacterium luteolum</name>
    <dbReference type="NCBI Taxonomy" id="440168"/>
    <lineage>
        <taxon>Bacteria</taxon>
        <taxon>Pseudomonadati</taxon>
        <taxon>Pseudomonadota</taxon>
        <taxon>Alphaproteobacteria</taxon>
        <taxon>Hyphomicrobiales</taxon>
        <taxon>Devosiaceae</taxon>
        <taxon>Pelagibacterium</taxon>
    </lineage>
</organism>
<protein>
    <submittedName>
        <fullName evidence="3">Uncharacterized conserved protein</fullName>
    </submittedName>
</protein>
<dbReference type="Proteomes" id="UP000199495">
    <property type="component" value="Unassembled WGS sequence"/>
</dbReference>
<dbReference type="AlphaFoldDB" id="A0A1G7YAN1"/>
<comment type="similarity">
    <text evidence="1">Belongs to the YciI family.</text>
</comment>
<dbReference type="OrthoDB" id="9807535at2"/>
<keyword evidence="4" id="KW-1185">Reference proteome</keyword>